<feature type="compositionally biased region" description="Basic and acidic residues" evidence="10">
    <location>
        <begin position="245"/>
        <end position="254"/>
    </location>
</feature>
<dbReference type="AlphaFoldDB" id="A0A336M6V6"/>
<dbReference type="CDD" id="cd00637">
    <property type="entry name" value="7tm_classA_rhodopsin-like"/>
    <property type="match status" value="1"/>
</dbReference>
<comment type="subcellular location">
    <subcellularLocation>
        <location evidence="1">Membrane</location>
        <topology evidence="1">Multi-pass membrane protein</topology>
    </subcellularLocation>
</comment>
<proteinExistence type="inferred from homology"/>
<accession>A0A336M6V6</accession>
<evidence type="ECO:0000256" key="11">
    <source>
        <dbReference type="SAM" id="Phobius"/>
    </source>
</evidence>
<reference evidence="13" key="1">
    <citation type="submission" date="2018-07" db="EMBL/GenBank/DDBJ databases">
        <authorList>
            <person name="Quirk P.G."/>
            <person name="Krulwich T.A."/>
        </authorList>
    </citation>
    <scope>NUCLEOTIDE SEQUENCE</scope>
</reference>
<keyword evidence="3 9" id="KW-0812">Transmembrane</keyword>
<protein>
    <submittedName>
        <fullName evidence="13">CSON013037 protein</fullName>
    </submittedName>
</protein>
<keyword evidence="7 9" id="KW-0675">Receptor</keyword>
<keyword evidence="6 11" id="KW-0472">Membrane</keyword>
<feature type="transmembrane region" description="Helical" evidence="11">
    <location>
        <begin position="150"/>
        <end position="170"/>
    </location>
</feature>
<dbReference type="SUPFAM" id="SSF81321">
    <property type="entry name" value="Family A G protein-coupled receptor-like"/>
    <property type="match status" value="1"/>
</dbReference>
<dbReference type="Pfam" id="PF00001">
    <property type="entry name" value="7tm_1"/>
    <property type="match status" value="1"/>
</dbReference>
<keyword evidence="4 11" id="KW-1133">Transmembrane helix</keyword>
<feature type="transmembrane region" description="Helical" evidence="11">
    <location>
        <begin position="64"/>
        <end position="88"/>
    </location>
</feature>
<feature type="transmembrane region" description="Helical" evidence="11">
    <location>
        <begin position="108"/>
        <end position="129"/>
    </location>
</feature>
<feature type="transmembrane region" description="Helical" evidence="11">
    <location>
        <begin position="206"/>
        <end position="229"/>
    </location>
</feature>
<keyword evidence="5 9" id="KW-0297">G-protein coupled receptor</keyword>
<dbReference type="PANTHER" id="PTHR24238">
    <property type="entry name" value="G-PROTEIN COUPLED RECEPTOR"/>
    <property type="match status" value="1"/>
</dbReference>
<comment type="similarity">
    <text evidence="2 9">Belongs to the G-protein coupled receptor 1 family.</text>
</comment>
<evidence type="ECO:0000256" key="4">
    <source>
        <dbReference type="ARBA" id="ARBA00022989"/>
    </source>
</evidence>
<evidence type="ECO:0000256" key="9">
    <source>
        <dbReference type="RuleBase" id="RU000688"/>
    </source>
</evidence>
<dbReference type="GO" id="GO:0005886">
    <property type="term" value="C:plasma membrane"/>
    <property type="evidence" value="ECO:0007669"/>
    <property type="project" value="TreeGrafter"/>
</dbReference>
<evidence type="ECO:0000256" key="1">
    <source>
        <dbReference type="ARBA" id="ARBA00004141"/>
    </source>
</evidence>
<evidence type="ECO:0000256" key="5">
    <source>
        <dbReference type="ARBA" id="ARBA00023040"/>
    </source>
</evidence>
<dbReference type="InterPro" id="IPR000276">
    <property type="entry name" value="GPCR_Rhodpsn"/>
</dbReference>
<dbReference type="PRINTS" id="PR00237">
    <property type="entry name" value="GPCRRHODOPSN"/>
</dbReference>
<dbReference type="VEuPathDB" id="VectorBase:CSON013037"/>
<evidence type="ECO:0000256" key="6">
    <source>
        <dbReference type="ARBA" id="ARBA00023136"/>
    </source>
</evidence>
<dbReference type="GO" id="GO:0008188">
    <property type="term" value="F:neuropeptide receptor activity"/>
    <property type="evidence" value="ECO:0007669"/>
    <property type="project" value="TreeGrafter"/>
</dbReference>
<organism evidence="13">
    <name type="scientific">Culicoides sonorensis</name>
    <name type="common">Biting midge</name>
    <dbReference type="NCBI Taxonomy" id="179676"/>
    <lineage>
        <taxon>Eukaryota</taxon>
        <taxon>Metazoa</taxon>
        <taxon>Ecdysozoa</taxon>
        <taxon>Arthropoda</taxon>
        <taxon>Hexapoda</taxon>
        <taxon>Insecta</taxon>
        <taxon>Pterygota</taxon>
        <taxon>Neoptera</taxon>
        <taxon>Endopterygota</taxon>
        <taxon>Diptera</taxon>
        <taxon>Nematocera</taxon>
        <taxon>Chironomoidea</taxon>
        <taxon>Ceratopogonidae</taxon>
        <taxon>Ceratopogoninae</taxon>
        <taxon>Culicoides</taxon>
        <taxon>Monoculicoides</taxon>
    </lineage>
</organism>
<keyword evidence="8 9" id="KW-0807">Transducer</keyword>
<feature type="transmembrane region" description="Helical" evidence="11">
    <location>
        <begin position="34"/>
        <end position="57"/>
    </location>
</feature>
<evidence type="ECO:0000256" key="8">
    <source>
        <dbReference type="ARBA" id="ARBA00023224"/>
    </source>
</evidence>
<dbReference type="OMA" id="HEARIWP"/>
<feature type="transmembrane region" description="Helical" evidence="11">
    <location>
        <begin position="360"/>
        <end position="385"/>
    </location>
</feature>
<evidence type="ECO:0000256" key="10">
    <source>
        <dbReference type="SAM" id="MobiDB-lite"/>
    </source>
</evidence>
<evidence type="ECO:0000256" key="2">
    <source>
        <dbReference type="ARBA" id="ARBA00010663"/>
    </source>
</evidence>
<dbReference type="EMBL" id="UFQT01000641">
    <property type="protein sequence ID" value="SSX26032.1"/>
    <property type="molecule type" value="Genomic_DNA"/>
</dbReference>
<evidence type="ECO:0000313" key="13">
    <source>
        <dbReference type="EMBL" id="SSX26032.1"/>
    </source>
</evidence>
<feature type="domain" description="G-protein coupled receptors family 1 profile" evidence="12">
    <location>
        <begin position="48"/>
        <end position="382"/>
    </location>
</feature>
<feature type="transmembrane region" description="Helical" evidence="11">
    <location>
        <begin position="327"/>
        <end position="348"/>
    </location>
</feature>
<dbReference type="PANTHER" id="PTHR24238:SF58">
    <property type="entry name" value="FI22604P1"/>
    <property type="match status" value="1"/>
</dbReference>
<sequence length="442" mass="50841">MMLNAQKSNDVSYKIFWYLEKDLIKLTRGQRTTLASIIMLLSILALAGNVLTIIVIVKRKQRPLFRVCVISLALSDILYILFTSTYYMAQFMKTYTSLWSLGSTMCCLIPFVQSLTVVANSFTLVMIAFDRYLAVTNVIKEKWQPGLIHSIIICAFIWIFAALIASGALWNYKCFVVYIIILPPQSGFPGFKTYMCSSEKQVNRKYYTLVFTCVFAPTTAVFIFLNSIIAKRIWDRRKFLNKNTEKNKHGKVSDTNRNQFIKKSKNTQTGTTSLNGNYRKVTTISGIVQFQSYNPSISTEPSRSIHDLRTNSSKNLRKAQHIRMFKVVFAIISIFLLCRLPSWSFLLIKMYSSNSSLNEFWIMHYSFGILVILNCSLNPLIYTFLSTTLNIWEHIRIFLKLCCRPCMSCHFIGDLNPITESITEQTDGPGLYRQKTHCKISE</sequence>
<gene>
    <name evidence="13" type="primary">CSON013037</name>
</gene>
<dbReference type="PROSITE" id="PS00237">
    <property type="entry name" value="G_PROTEIN_RECEP_F1_1"/>
    <property type="match status" value="1"/>
</dbReference>
<dbReference type="InterPro" id="IPR017452">
    <property type="entry name" value="GPCR_Rhodpsn_7TM"/>
</dbReference>
<dbReference type="Gene3D" id="1.20.1070.10">
    <property type="entry name" value="Rhodopsin 7-helix transmembrane proteins"/>
    <property type="match status" value="1"/>
</dbReference>
<evidence type="ECO:0000256" key="3">
    <source>
        <dbReference type="ARBA" id="ARBA00022692"/>
    </source>
</evidence>
<name>A0A336M6V6_CULSO</name>
<evidence type="ECO:0000259" key="12">
    <source>
        <dbReference type="PROSITE" id="PS50262"/>
    </source>
</evidence>
<feature type="region of interest" description="Disordered" evidence="10">
    <location>
        <begin position="245"/>
        <end position="272"/>
    </location>
</feature>
<dbReference type="PROSITE" id="PS50262">
    <property type="entry name" value="G_PROTEIN_RECEP_F1_2"/>
    <property type="match status" value="1"/>
</dbReference>
<evidence type="ECO:0000256" key="7">
    <source>
        <dbReference type="ARBA" id="ARBA00023170"/>
    </source>
</evidence>